<keyword evidence="4" id="KW-1185">Reference proteome</keyword>
<comment type="caution">
    <text evidence="3">The sequence shown here is derived from an EMBL/GenBank/DDBJ whole genome shotgun (WGS) entry which is preliminary data.</text>
</comment>
<reference evidence="3" key="1">
    <citation type="submission" date="2021-02" db="EMBL/GenBank/DDBJ databases">
        <authorList>
            <person name="Nowell W R."/>
        </authorList>
    </citation>
    <scope>NUCLEOTIDE SEQUENCE</scope>
    <source>
        <strain evidence="3">Ploen Becks lab</strain>
    </source>
</reference>
<feature type="domain" description="Reverse transcriptase" evidence="2">
    <location>
        <begin position="261"/>
        <end position="444"/>
    </location>
</feature>
<evidence type="ECO:0000256" key="1">
    <source>
        <dbReference type="SAM" id="MobiDB-lite"/>
    </source>
</evidence>
<dbReference type="EMBL" id="CAJNOC010000097">
    <property type="protein sequence ID" value="CAF0714681.1"/>
    <property type="molecule type" value="Genomic_DNA"/>
</dbReference>
<evidence type="ECO:0000313" key="4">
    <source>
        <dbReference type="Proteomes" id="UP000663879"/>
    </source>
</evidence>
<evidence type="ECO:0000313" key="3">
    <source>
        <dbReference type="EMBL" id="CAF0714681.1"/>
    </source>
</evidence>
<protein>
    <recommendedName>
        <fullName evidence="2">Reverse transcriptase domain-containing protein</fullName>
    </recommendedName>
</protein>
<accession>A0A813M3Y6</accession>
<name>A0A813M3Y6_9BILA</name>
<evidence type="ECO:0000259" key="2">
    <source>
        <dbReference type="PROSITE" id="PS50878"/>
    </source>
</evidence>
<dbReference type="Proteomes" id="UP000663879">
    <property type="component" value="Unassembled WGS sequence"/>
</dbReference>
<organism evidence="3 4">
    <name type="scientific">Brachionus calyciflorus</name>
    <dbReference type="NCBI Taxonomy" id="104777"/>
    <lineage>
        <taxon>Eukaryota</taxon>
        <taxon>Metazoa</taxon>
        <taxon>Spiralia</taxon>
        <taxon>Gnathifera</taxon>
        <taxon>Rotifera</taxon>
        <taxon>Eurotatoria</taxon>
        <taxon>Monogononta</taxon>
        <taxon>Pseudotrocha</taxon>
        <taxon>Ploima</taxon>
        <taxon>Brachionidae</taxon>
        <taxon>Brachionus</taxon>
    </lineage>
</organism>
<gene>
    <name evidence="3" type="ORF">OXX778_LOCUS1494</name>
</gene>
<dbReference type="InterPro" id="IPR000477">
    <property type="entry name" value="RT_dom"/>
</dbReference>
<feature type="region of interest" description="Disordered" evidence="1">
    <location>
        <begin position="49"/>
        <end position="73"/>
    </location>
</feature>
<dbReference type="PANTHER" id="PTHR19446">
    <property type="entry name" value="REVERSE TRANSCRIPTASES"/>
    <property type="match status" value="1"/>
</dbReference>
<sequence length="444" mass="50914">MRGKIVGSAISDIKNLSARSSPFSYYIAFIADIGDAEQDLDIVEVDGKNEEDDENQHEHDIEMESNNEKEANNQHQAEIISFIMFNSSANNILQNNQLQNISLNFTKNHSQNLSDQKPVAGSVFITNNIPKPTNSEKLPKKFHKFGCFSLDPNDDLFIKEERRKIRPDYQMKSSINCLKIDQLLNKNRDEFWRAIKKFKKKQDVKTNEAYNDRIFSVTDIKEAVNKLNFGKSVGGDYISNEMLRFDMNDNISCILEVVFNYMVKHCYTPEKFNISLVTKIPKKDEKKSCNDFRPISVSTTFASLFEGLILNKMDSSKLISNNQFGYKPKSLTKHAFLIVNETINYYKNGGSEIKFASLDATKAFDKLWRDVKNNRLNNQMKSNIYQSTEGVKQGGKLSAYLFNYFINDMSEECFKLDIVAKIGQTNVILAYCNEILILSPSIHI</sequence>
<dbReference type="PROSITE" id="PS50878">
    <property type="entry name" value="RT_POL"/>
    <property type="match status" value="1"/>
</dbReference>
<proteinExistence type="predicted"/>
<feature type="compositionally biased region" description="Basic and acidic residues" evidence="1">
    <location>
        <begin position="56"/>
        <end position="72"/>
    </location>
</feature>
<dbReference type="OrthoDB" id="10014409at2759"/>
<dbReference type="AlphaFoldDB" id="A0A813M3Y6"/>
<dbReference type="Pfam" id="PF00078">
    <property type="entry name" value="RVT_1"/>
    <property type="match status" value="1"/>
</dbReference>